<name>A0ABU7JEE9_9GAMM</name>
<organism evidence="2 3">
    <name type="scientific">Alkalimonas mucilaginosa</name>
    <dbReference type="NCBI Taxonomy" id="3057676"/>
    <lineage>
        <taxon>Bacteria</taxon>
        <taxon>Pseudomonadati</taxon>
        <taxon>Pseudomonadota</taxon>
        <taxon>Gammaproteobacteria</taxon>
        <taxon>Alkalimonas</taxon>
    </lineage>
</organism>
<feature type="signal peptide" evidence="1">
    <location>
        <begin position="1"/>
        <end position="31"/>
    </location>
</feature>
<comment type="caution">
    <text evidence="2">The sequence shown here is derived from an EMBL/GenBank/DDBJ whole genome shotgun (WGS) entry which is preliminary data.</text>
</comment>
<gene>
    <name evidence="2" type="ORF">QWF21_04670</name>
</gene>
<keyword evidence="1" id="KW-0732">Signal</keyword>
<dbReference type="Proteomes" id="UP001339167">
    <property type="component" value="Unassembled WGS sequence"/>
</dbReference>
<reference evidence="2 3" key="1">
    <citation type="submission" date="2023-06" db="EMBL/GenBank/DDBJ databases">
        <title>Alkalimonas sp., MEB004 an alkaliphilic bacterium isolated from Lonar Lake, India.</title>
        <authorList>
            <person name="Joshi A."/>
            <person name="Thite S."/>
        </authorList>
    </citation>
    <scope>NUCLEOTIDE SEQUENCE [LARGE SCALE GENOMIC DNA]</scope>
    <source>
        <strain evidence="2 3">MEB004</strain>
    </source>
</reference>
<protein>
    <submittedName>
        <fullName evidence="2">DUF1302 domain-containing protein</fullName>
    </submittedName>
</protein>
<feature type="chain" id="PRO_5045215195" evidence="1">
    <location>
        <begin position="32"/>
        <end position="719"/>
    </location>
</feature>
<sequence>MKKRTTFFQKKPLALGIASALMAMSASSIQAASFNWGGVDIQFDSTFSYGASWRAEDRNWDTISKANHPRFNWDDYGYYFTAAGTPNVNSVYANTEIWAEPGAYSSNGDAGNLNFDRGDMFSSMLKGTHDLSIRKDNLGFFGRFMYFYDFAQRKSNYAYTNPISGQHVDPCADRDSRKLSCRDFRLLDAYVYGNFSFNDGMNPLTVRLGQQVLSWGESTFLPHGINITPIDVGILRSPGADLKEAYIPVGMLSLAVGLTDNLSAEFFYQYDWENSYLPSPGTYFSTNDFAGKGGHAQNIQLGFAGNPDIDLDFLVDEMNTLSLFAPALLQVIENPNASRQDKINAINLARVYATRVALRPAGSEGELKPKNGGQYGAKLEYFAPNLNDTEFAVYFMNYHSRVPVISGIAADFSVDGGREVGLLQSLVYLSENQQQITADNIGNLSMFSKGLLEYPEDIKLYGFSFNTTVAGTSVAGELAHRRNEPLQIDDVEILYAGMPEQLANATLDGIAVNPELGGISQIGRADGNKVLPGQMAQGYITRNTTQASVTLTHLFGPVLGTDNLSVLAEVGGVKIHSMPDQSVLRLNGPNTDRSGAPLIGPFGPSEGLHQALSDGPEPNPFPTASAWGYRIFAQAQYNNVFAGGNLTHRINFAHDVNGITPDPLFMFVEGRKSLGYTIGFDYLSRWSAELSYNWFWGGVGTTNNLADRDFVSFNVKYSI</sequence>
<evidence type="ECO:0000313" key="3">
    <source>
        <dbReference type="Proteomes" id="UP001339167"/>
    </source>
</evidence>
<keyword evidence="3" id="KW-1185">Reference proteome</keyword>
<evidence type="ECO:0000256" key="1">
    <source>
        <dbReference type="SAM" id="SignalP"/>
    </source>
</evidence>
<accession>A0ABU7JEE9</accession>
<dbReference type="RefSeq" id="WP_330086886.1">
    <property type="nucleotide sequence ID" value="NZ_JAUGZK010000003.1"/>
</dbReference>
<dbReference type="Pfam" id="PF06980">
    <property type="entry name" value="DUF1302"/>
    <property type="match status" value="1"/>
</dbReference>
<proteinExistence type="predicted"/>
<evidence type="ECO:0000313" key="2">
    <source>
        <dbReference type="EMBL" id="MEE2023530.1"/>
    </source>
</evidence>
<dbReference type="EMBL" id="JAUGZK010000003">
    <property type="protein sequence ID" value="MEE2023530.1"/>
    <property type="molecule type" value="Genomic_DNA"/>
</dbReference>
<dbReference type="InterPro" id="IPR010727">
    <property type="entry name" value="DUF1302"/>
</dbReference>